<evidence type="ECO:0000256" key="2">
    <source>
        <dbReference type="SAM" id="SignalP"/>
    </source>
</evidence>
<evidence type="ECO:0000256" key="1">
    <source>
        <dbReference type="SAM" id="MobiDB-lite"/>
    </source>
</evidence>
<gene>
    <name evidence="3" type="ORF">B0T24DRAFT_372131</name>
</gene>
<dbReference type="InterPro" id="IPR050849">
    <property type="entry name" value="HAD-like_hydrolase_phosphatase"/>
</dbReference>
<dbReference type="EMBL" id="JAULSN010000007">
    <property type="protein sequence ID" value="KAK3366918.1"/>
    <property type="molecule type" value="Genomic_DNA"/>
</dbReference>
<protein>
    <submittedName>
        <fullName evidence="3">Uncharacterized protein</fullName>
    </submittedName>
</protein>
<dbReference type="Gene3D" id="3.40.50.1000">
    <property type="entry name" value="HAD superfamily/HAD-like"/>
    <property type="match status" value="1"/>
</dbReference>
<accession>A0AAE0JYV4</accession>
<dbReference type="InterPro" id="IPR023214">
    <property type="entry name" value="HAD_sf"/>
</dbReference>
<reference evidence="3" key="2">
    <citation type="submission" date="2023-06" db="EMBL/GenBank/DDBJ databases">
        <authorList>
            <consortium name="Lawrence Berkeley National Laboratory"/>
            <person name="Haridas S."/>
            <person name="Hensen N."/>
            <person name="Bonometti L."/>
            <person name="Westerberg I."/>
            <person name="Brannstrom I.O."/>
            <person name="Guillou S."/>
            <person name="Cros-Aarteil S."/>
            <person name="Calhoun S."/>
            <person name="Kuo A."/>
            <person name="Mondo S."/>
            <person name="Pangilinan J."/>
            <person name="Riley R."/>
            <person name="Labutti K."/>
            <person name="Andreopoulos B."/>
            <person name="Lipzen A."/>
            <person name="Chen C."/>
            <person name="Yanf M."/>
            <person name="Daum C."/>
            <person name="Ng V."/>
            <person name="Clum A."/>
            <person name="Steindorff A."/>
            <person name="Ohm R."/>
            <person name="Martin F."/>
            <person name="Silar P."/>
            <person name="Natvig D."/>
            <person name="Lalanne C."/>
            <person name="Gautier V."/>
            <person name="Ament-Velasquez S.L."/>
            <person name="Kruys A."/>
            <person name="Hutchinson M.I."/>
            <person name="Powell A.J."/>
            <person name="Barry K."/>
            <person name="Miller A.N."/>
            <person name="Grigoriev I.V."/>
            <person name="Debuchy R."/>
            <person name="Gladieux P."/>
            <person name="Thoren M.H."/>
            <person name="Johannesson H."/>
        </authorList>
    </citation>
    <scope>NUCLEOTIDE SEQUENCE</scope>
    <source>
        <strain evidence="3">CBS 958.72</strain>
    </source>
</reference>
<sequence>MWGPPFILITSVPRPRCLAAVAVAVAASPRDMPRHCSHAAAHLHLYSHSHLRSHLHSRLRSCSRSHLLHMSSSSPYLNAPPQPPPPPLIKMKGLVVLDFDGTITRRDTIAALAHRAIANQDDDDDDYDDDDDERRRKRESWRAVVDAYLADYRRHVASWKYSSPASGASSGGGLASSGDDDDGDNGGGALALERELAFLESLCIVERASLARVAAAGLFRGLQRADLLRFGAKAVAAAAGGGAVDVKLKGDGDGSDDDAVYLRAGFLEFVDKVGGAVGGRRGDGGNGDGGGNGWRLGLVSVNWSGAFVEGVLDETAARFAAGMRVNEVSWPDGRITGPPPLSPAEHGKLPPLLTAGDKLAAFQSLKRAVVDEERDGEAVVYVGDSVTDLACLLDADVGVVMVDGDGDKADSKLLQTLRRLGHTVSRVTEGGISSPLPRLVWARDFDDILRSKMLDKVLVAGR</sequence>
<dbReference type="AlphaFoldDB" id="A0AAE0JYV4"/>
<dbReference type="PANTHER" id="PTHR28181:SF1">
    <property type="entry name" value="COLD TOLERANCE PROTEIN 1"/>
    <property type="match status" value="1"/>
</dbReference>
<keyword evidence="2" id="KW-0732">Signal</keyword>
<feature type="region of interest" description="Disordered" evidence="1">
    <location>
        <begin position="162"/>
        <end position="186"/>
    </location>
</feature>
<dbReference type="PANTHER" id="PTHR28181">
    <property type="entry name" value="UPF0655 PROTEIN YCR015C"/>
    <property type="match status" value="1"/>
</dbReference>
<dbReference type="Proteomes" id="UP001287356">
    <property type="component" value="Unassembled WGS sequence"/>
</dbReference>
<organism evidence="3 4">
    <name type="scientific">Lasiosphaeria ovina</name>
    <dbReference type="NCBI Taxonomy" id="92902"/>
    <lineage>
        <taxon>Eukaryota</taxon>
        <taxon>Fungi</taxon>
        <taxon>Dikarya</taxon>
        <taxon>Ascomycota</taxon>
        <taxon>Pezizomycotina</taxon>
        <taxon>Sordariomycetes</taxon>
        <taxon>Sordariomycetidae</taxon>
        <taxon>Sordariales</taxon>
        <taxon>Lasiosphaeriaceae</taxon>
        <taxon>Lasiosphaeria</taxon>
    </lineage>
</organism>
<keyword evidence="4" id="KW-1185">Reference proteome</keyword>
<evidence type="ECO:0000313" key="3">
    <source>
        <dbReference type="EMBL" id="KAK3366918.1"/>
    </source>
</evidence>
<feature type="chain" id="PRO_5042149104" evidence="2">
    <location>
        <begin position="20"/>
        <end position="462"/>
    </location>
</feature>
<feature type="signal peptide" evidence="2">
    <location>
        <begin position="1"/>
        <end position="19"/>
    </location>
</feature>
<comment type="caution">
    <text evidence="3">The sequence shown here is derived from an EMBL/GenBank/DDBJ whole genome shotgun (WGS) entry which is preliminary data.</text>
</comment>
<reference evidence="3" key="1">
    <citation type="journal article" date="2023" name="Mol. Phylogenet. Evol.">
        <title>Genome-scale phylogeny and comparative genomics of the fungal order Sordariales.</title>
        <authorList>
            <person name="Hensen N."/>
            <person name="Bonometti L."/>
            <person name="Westerberg I."/>
            <person name="Brannstrom I.O."/>
            <person name="Guillou S."/>
            <person name="Cros-Aarteil S."/>
            <person name="Calhoun S."/>
            <person name="Haridas S."/>
            <person name="Kuo A."/>
            <person name="Mondo S."/>
            <person name="Pangilinan J."/>
            <person name="Riley R."/>
            <person name="LaButti K."/>
            <person name="Andreopoulos B."/>
            <person name="Lipzen A."/>
            <person name="Chen C."/>
            <person name="Yan M."/>
            <person name="Daum C."/>
            <person name="Ng V."/>
            <person name="Clum A."/>
            <person name="Steindorff A."/>
            <person name="Ohm R.A."/>
            <person name="Martin F."/>
            <person name="Silar P."/>
            <person name="Natvig D.O."/>
            <person name="Lalanne C."/>
            <person name="Gautier V."/>
            <person name="Ament-Velasquez S.L."/>
            <person name="Kruys A."/>
            <person name="Hutchinson M.I."/>
            <person name="Powell A.J."/>
            <person name="Barry K."/>
            <person name="Miller A.N."/>
            <person name="Grigoriev I.V."/>
            <person name="Debuchy R."/>
            <person name="Gladieux P."/>
            <person name="Hiltunen Thoren M."/>
            <person name="Johannesson H."/>
        </authorList>
    </citation>
    <scope>NUCLEOTIDE SEQUENCE</scope>
    <source>
        <strain evidence="3">CBS 958.72</strain>
    </source>
</reference>
<dbReference type="InterPro" id="IPR036412">
    <property type="entry name" value="HAD-like_sf"/>
</dbReference>
<dbReference type="SUPFAM" id="SSF56784">
    <property type="entry name" value="HAD-like"/>
    <property type="match status" value="1"/>
</dbReference>
<name>A0AAE0JYV4_9PEZI</name>
<evidence type="ECO:0000313" key="4">
    <source>
        <dbReference type="Proteomes" id="UP001287356"/>
    </source>
</evidence>
<proteinExistence type="predicted"/>